<protein>
    <submittedName>
        <fullName evidence="2">Uncharacterized protein</fullName>
    </submittedName>
</protein>
<evidence type="ECO:0000256" key="1">
    <source>
        <dbReference type="SAM" id="MobiDB-lite"/>
    </source>
</evidence>
<dbReference type="EMBL" id="ML738671">
    <property type="protein sequence ID" value="KAE8159602.1"/>
    <property type="molecule type" value="Genomic_DNA"/>
</dbReference>
<feature type="region of interest" description="Disordered" evidence="1">
    <location>
        <begin position="42"/>
        <end position="61"/>
    </location>
</feature>
<evidence type="ECO:0000313" key="2">
    <source>
        <dbReference type="EMBL" id="KAE8159602.1"/>
    </source>
</evidence>
<proteinExistence type="predicted"/>
<reference evidence="2 3" key="1">
    <citation type="submission" date="2019-04" db="EMBL/GenBank/DDBJ databases">
        <title>Friends and foes A comparative genomics study of 23 Aspergillus species from section Flavi.</title>
        <authorList>
            <consortium name="DOE Joint Genome Institute"/>
            <person name="Kjaerbolling I."/>
            <person name="Vesth T."/>
            <person name="Frisvad J.C."/>
            <person name="Nybo J.L."/>
            <person name="Theobald S."/>
            <person name="Kildgaard S."/>
            <person name="Isbrandt T."/>
            <person name="Kuo A."/>
            <person name="Sato A."/>
            <person name="Lyhne E.K."/>
            <person name="Kogle M.E."/>
            <person name="Wiebenga A."/>
            <person name="Kun R.S."/>
            <person name="Lubbers R.J."/>
            <person name="Makela M.R."/>
            <person name="Barry K."/>
            <person name="Chovatia M."/>
            <person name="Clum A."/>
            <person name="Daum C."/>
            <person name="Haridas S."/>
            <person name="He G."/>
            <person name="LaButti K."/>
            <person name="Lipzen A."/>
            <person name="Mondo S."/>
            <person name="Riley R."/>
            <person name="Salamov A."/>
            <person name="Simmons B.A."/>
            <person name="Magnuson J.K."/>
            <person name="Henrissat B."/>
            <person name="Mortensen U.H."/>
            <person name="Larsen T.O."/>
            <person name="Devries R.P."/>
            <person name="Grigoriev I.V."/>
            <person name="Machida M."/>
            <person name="Baker S.E."/>
            <person name="Andersen M.R."/>
        </authorList>
    </citation>
    <scope>NUCLEOTIDE SEQUENCE [LARGE SCALE GENOMIC DNA]</scope>
    <source>
        <strain evidence="2 3">CBS 117626</strain>
    </source>
</reference>
<sequence length="61" mass="7036">MLIRVCCYLARYIYSSQYSIETPKFTDSYPEHPISSITTQVITTNPAEPPDSSRYSPNLWC</sequence>
<keyword evidence="3" id="KW-1185">Reference proteome</keyword>
<organism evidence="2 3">
    <name type="scientific">Aspergillus tamarii</name>
    <dbReference type="NCBI Taxonomy" id="41984"/>
    <lineage>
        <taxon>Eukaryota</taxon>
        <taxon>Fungi</taxon>
        <taxon>Dikarya</taxon>
        <taxon>Ascomycota</taxon>
        <taxon>Pezizomycotina</taxon>
        <taxon>Eurotiomycetes</taxon>
        <taxon>Eurotiomycetidae</taxon>
        <taxon>Eurotiales</taxon>
        <taxon>Aspergillaceae</taxon>
        <taxon>Aspergillus</taxon>
        <taxon>Aspergillus subgen. Circumdati</taxon>
    </lineage>
</organism>
<evidence type="ECO:0000313" key="3">
    <source>
        <dbReference type="Proteomes" id="UP000326950"/>
    </source>
</evidence>
<dbReference type="AlphaFoldDB" id="A0A5N6ULU3"/>
<accession>A0A5N6ULU3</accession>
<gene>
    <name evidence="2" type="ORF">BDV40DRAFT_233325</name>
</gene>
<dbReference type="Proteomes" id="UP000326950">
    <property type="component" value="Unassembled WGS sequence"/>
</dbReference>
<name>A0A5N6ULU3_ASPTM</name>